<organism evidence="1">
    <name type="scientific">Ailuropoda melanoleuca</name>
    <name type="common">Giant panda</name>
    <dbReference type="NCBI Taxonomy" id="9646"/>
    <lineage>
        <taxon>Eukaryota</taxon>
        <taxon>Metazoa</taxon>
        <taxon>Chordata</taxon>
        <taxon>Craniata</taxon>
        <taxon>Vertebrata</taxon>
        <taxon>Euteleostomi</taxon>
        <taxon>Mammalia</taxon>
        <taxon>Eutheria</taxon>
        <taxon>Laurasiatheria</taxon>
        <taxon>Carnivora</taxon>
        <taxon>Caniformia</taxon>
        <taxon>Ursidae</taxon>
        <taxon>Ailuropoda</taxon>
    </lineage>
</organism>
<sequence>MAAETQTLNFGPECWRNLLKMHSGYVTLNRSGAYKKYSVLDIGHSVLGWLRALSSGGSITSPPLSPALPKYKLADYRYGREEMLALFLKDNKIPSDLLDKEFLPILQEEPLPPLALVPFTEEEQDEEEEEQWWGLLEVEVLQEGEAEAEVNVVSTKEALMK</sequence>
<dbReference type="GO" id="GO:1990635">
    <property type="term" value="C:proximal dendrite"/>
    <property type="evidence" value="ECO:0007669"/>
    <property type="project" value="TreeGrafter"/>
</dbReference>
<dbReference type="EMBL" id="GL192569">
    <property type="protein sequence ID" value="EFB20655.1"/>
    <property type="molecule type" value="Genomic_DNA"/>
</dbReference>
<dbReference type="GO" id="GO:0031982">
    <property type="term" value="C:vesicle"/>
    <property type="evidence" value="ECO:0007669"/>
    <property type="project" value="TreeGrafter"/>
</dbReference>
<dbReference type="PANTHER" id="PTHR14445">
    <property type="entry name" value="GRB10 INTERACTING GYF PROTEIN"/>
    <property type="match status" value="1"/>
</dbReference>
<name>D2H846_AILME</name>
<reference evidence="1" key="1">
    <citation type="journal article" date="2010" name="Nature">
        <title>The sequence and de novo assembly of the giant panda genome.</title>
        <authorList>
            <person name="Li R."/>
            <person name="Fan W."/>
            <person name="Tian G."/>
            <person name="Zhu H."/>
            <person name="He L."/>
            <person name="Cai J."/>
            <person name="Huang Q."/>
            <person name="Cai Q."/>
            <person name="Li B."/>
            <person name="Bai Y."/>
            <person name="Zhang Z."/>
            <person name="Zhang Y."/>
            <person name="Wang W."/>
            <person name="Li J."/>
            <person name="Wei F."/>
            <person name="Li H."/>
            <person name="Jian M."/>
            <person name="Li J."/>
            <person name="Zhang Z."/>
            <person name="Nielsen R."/>
            <person name="Li D."/>
            <person name="Gu W."/>
            <person name="Yang Z."/>
            <person name="Xuan Z."/>
            <person name="Ryder O.A."/>
            <person name="Leung F.C."/>
            <person name="Zhou Y."/>
            <person name="Cao J."/>
            <person name="Sun X."/>
            <person name="Fu Y."/>
            <person name="Fang X."/>
            <person name="Guo X."/>
            <person name="Wang B."/>
            <person name="Hou R."/>
            <person name="Shen F."/>
            <person name="Mu B."/>
            <person name="Ni P."/>
            <person name="Lin R."/>
            <person name="Qian W."/>
            <person name="Wang G."/>
            <person name="Yu C."/>
            <person name="Nie W."/>
            <person name="Wang J."/>
            <person name="Wu Z."/>
            <person name="Liang H."/>
            <person name="Min J."/>
            <person name="Wu Q."/>
            <person name="Cheng S."/>
            <person name="Ruan J."/>
            <person name="Wang M."/>
            <person name="Shi Z."/>
            <person name="Wen M."/>
            <person name="Liu B."/>
            <person name="Ren X."/>
            <person name="Zheng H."/>
            <person name="Dong D."/>
            <person name="Cook K."/>
            <person name="Shan G."/>
            <person name="Zhang H."/>
            <person name="Kosiol C."/>
            <person name="Xie X."/>
            <person name="Lu Z."/>
            <person name="Zheng H."/>
            <person name="Li Y."/>
            <person name="Steiner C.C."/>
            <person name="Lam T.T."/>
            <person name="Lin S."/>
            <person name="Zhang Q."/>
            <person name="Li G."/>
            <person name="Tian J."/>
            <person name="Gong T."/>
            <person name="Liu H."/>
            <person name="Zhang D."/>
            <person name="Fang L."/>
            <person name="Ye C."/>
            <person name="Zhang J."/>
            <person name="Hu W."/>
            <person name="Xu A."/>
            <person name="Ren Y."/>
            <person name="Zhang G."/>
            <person name="Bruford M.W."/>
            <person name="Li Q."/>
            <person name="Ma L."/>
            <person name="Guo Y."/>
            <person name="An N."/>
            <person name="Hu Y."/>
            <person name="Zheng Y."/>
            <person name="Shi Y."/>
            <person name="Li Z."/>
            <person name="Liu Q."/>
            <person name="Chen Y."/>
            <person name="Zhao J."/>
            <person name="Qu N."/>
            <person name="Zhao S."/>
            <person name="Tian F."/>
            <person name="Wang X."/>
            <person name="Wang H."/>
            <person name="Xu L."/>
            <person name="Liu X."/>
            <person name="Vinar T."/>
            <person name="Wang Y."/>
            <person name="Lam T.W."/>
            <person name="Yiu S.M."/>
            <person name="Liu S."/>
            <person name="Zhang H."/>
            <person name="Li D."/>
            <person name="Huang Y."/>
            <person name="Wang X."/>
            <person name="Yang G."/>
            <person name="Jiang Z."/>
            <person name="Wang J."/>
            <person name="Qin N."/>
            <person name="Li L."/>
            <person name="Li J."/>
            <person name="Bolund L."/>
            <person name="Kristiansen K."/>
            <person name="Wong G.K."/>
            <person name="Olson M."/>
            <person name="Zhang X."/>
            <person name="Li S."/>
            <person name="Yang H."/>
            <person name="Wang J."/>
            <person name="Wang J."/>
        </authorList>
    </citation>
    <scope>NUCLEOTIDE SEQUENCE [LARGE SCALE GENOMIC DNA]</scope>
</reference>
<accession>D2H846</accession>
<dbReference type="InterPro" id="IPR051640">
    <property type="entry name" value="GRB10-interact_GYF"/>
</dbReference>
<protein>
    <submittedName>
        <fullName evidence="1">Uncharacterized protein</fullName>
    </submittedName>
</protein>
<dbReference type="GO" id="GO:0005829">
    <property type="term" value="C:cytosol"/>
    <property type="evidence" value="ECO:0007669"/>
    <property type="project" value="TreeGrafter"/>
</dbReference>
<dbReference type="GO" id="GO:0016020">
    <property type="term" value="C:membrane"/>
    <property type="evidence" value="ECO:0007669"/>
    <property type="project" value="TreeGrafter"/>
</dbReference>
<evidence type="ECO:0000313" key="1">
    <source>
        <dbReference type="EMBL" id="EFB20655.1"/>
    </source>
</evidence>
<proteinExistence type="predicted"/>
<dbReference type="AlphaFoldDB" id="D2H846"/>
<dbReference type="InParanoid" id="D2H846"/>
<gene>
    <name evidence="1" type="ORF">PANDA_006382</name>
</gene>
<dbReference type="GO" id="GO:0043204">
    <property type="term" value="C:perikaryon"/>
    <property type="evidence" value="ECO:0007669"/>
    <property type="project" value="TreeGrafter"/>
</dbReference>
<dbReference type="PANTHER" id="PTHR14445:SF38">
    <property type="entry name" value="GRB10-INTERACTING GYF PROTEIN 2"/>
    <property type="match status" value="1"/>
</dbReference>
<dbReference type="GO" id="GO:0048009">
    <property type="term" value="P:insulin-like growth factor receptor signaling pathway"/>
    <property type="evidence" value="ECO:0007669"/>
    <property type="project" value="TreeGrafter"/>
</dbReference>